<dbReference type="PANTHER" id="PTHR43584">
    <property type="entry name" value="NUCLEOTIDYL TRANSFERASE"/>
    <property type="match status" value="1"/>
</dbReference>
<organism evidence="20 21">
    <name type="scientific">Caulobacter rhizosphaerae</name>
    <dbReference type="NCBI Taxonomy" id="2010972"/>
    <lineage>
        <taxon>Bacteria</taxon>
        <taxon>Pseudomonadati</taxon>
        <taxon>Pseudomonadota</taxon>
        <taxon>Alphaproteobacteria</taxon>
        <taxon>Caulobacterales</taxon>
        <taxon>Caulobacteraceae</taxon>
        <taxon>Caulobacter</taxon>
    </lineage>
</organism>
<dbReference type="RefSeq" id="WP_310033153.1">
    <property type="nucleotide sequence ID" value="NZ_JAVDRL010000009.1"/>
</dbReference>
<dbReference type="GO" id="GO:0003977">
    <property type="term" value="F:UDP-N-acetylglucosamine diphosphorylase activity"/>
    <property type="evidence" value="ECO:0007669"/>
    <property type="project" value="UniProtKB-EC"/>
</dbReference>
<gene>
    <name evidence="18" type="primary">glmU</name>
    <name evidence="20" type="ORF">J2800_003336</name>
</gene>
<dbReference type="Gene3D" id="2.160.10.10">
    <property type="entry name" value="Hexapeptide repeat proteins"/>
    <property type="match status" value="1"/>
</dbReference>
<dbReference type="SUPFAM" id="SSF53448">
    <property type="entry name" value="Nucleotide-diphospho-sugar transferases"/>
    <property type="match status" value="1"/>
</dbReference>
<evidence type="ECO:0000256" key="12">
    <source>
        <dbReference type="ARBA" id="ARBA00023268"/>
    </source>
</evidence>
<comment type="pathway">
    <text evidence="18">Nucleotide-sugar biosynthesis; UDP-N-acetyl-alpha-D-glucosamine biosynthesis; N-acetyl-alpha-D-glucosamine 1-phosphate from alpha-D-glucosamine 6-phosphate (route II): step 2/2.</text>
</comment>
<comment type="similarity">
    <text evidence="3 18">In the N-terminal section; belongs to the N-acetylglucosamine-1-phosphate uridyltransferase family.</text>
</comment>
<dbReference type="SUPFAM" id="SSF51161">
    <property type="entry name" value="Trimeric LpxA-like enzymes"/>
    <property type="match status" value="1"/>
</dbReference>
<evidence type="ECO:0000256" key="13">
    <source>
        <dbReference type="ARBA" id="ARBA00023315"/>
    </source>
</evidence>
<dbReference type="InterPro" id="IPR038009">
    <property type="entry name" value="GlmU_C_LbH"/>
</dbReference>
<evidence type="ECO:0000313" key="21">
    <source>
        <dbReference type="Proteomes" id="UP001262754"/>
    </source>
</evidence>
<keyword evidence="7 18" id="KW-0479">Metal-binding</keyword>
<comment type="catalytic activity">
    <reaction evidence="16 18">
        <text>N-acetyl-alpha-D-glucosamine 1-phosphate + UTP + H(+) = UDP-N-acetyl-alpha-D-glucosamine + diphosphate</text>
        <dbReference type="Rhea" id="RHEA:13509"/>
        <dbReference type="ChEBI" id="CHEBI:15378"/>
        <dbReference type="ChEBI" id="CHEBI:33019"/>
        <dbReference type="ChEBI" id="CHEBI:46398"/>
        <dbReference type="ChEBI" id="CHEBI:57705"/>
        <dbReference type="ChEBI" id="CHEBI:57776"/>
        <dbReference type="EC" id="2.7.7.23"/>
    </reaction>
</comment>
<feature type="binding site" evidence="18">
    <location>
        <position position="383"/>
    </location>
    <ligand>
        <name>acetyl-CoA</name>
        <dbReference type="ChEBI" id="CHEBI:57288"/>
    </ligand>
</feature>
<keyword evidence="10 18" id="KW-0133">Cell shape</keyword>
<name>A0ABU1N295_9CAUL</name>
<dbReference type="InterPro" id="IPR050065">
    <property type="entry name" value="GlmU-like"/>
</dbReference>
<sequence length="470" mass="48411">MTNAVSSPARANSTRPRAAVILAAGQGTRMKSPTPKVLHRIGGRTLLDHAIDTAQALDCERIVVVVGAHSPQVGEHARKRLGEGATVLQDPPQGTGHAVLAAREALADFDGDVVVTFADCPLLSAPVIEPLFDLRAGSSRGGGADVAVLGFEAANPGAYGRLILAPGHVLLRIVEAKDADDTVKQVRHCNSGVLAADRALLFDLLANVGNDNANKEYYLTDVVGLAHDRSLSTRAAFAPEASVQGVNSQAELAAAEAVWQAARRSAFLVEGVTMPAPDTVHLSWDTRLAAGVTVEPFVVFGPGVSVATGAVIKAFSHLEGAAVGEGALIGPYARLRPGAEIGPDAHIGNFVEVKKVKVGAGAKANHLSYLGDGSVGPKANIGAGTIFCNYDGFDKFETHVGAGAFIGSNTALVAPVRVGDGAMTGSGSVITRDVADGALALGRGVQSDKPGWATRFRAMKAAKTARKDTK</sequence>
<evidence type="ECO:0000256" key="8">
    <source>
        <dbReference type="ARBA" id="ARBA00022737"/>
    </source>
</evidence>
<feature type="binding site" evidence="18">
    <location>
        <position position="160"/>
    </location>
    <ligand>
        <name>UDP-N-acetyl-alpha-D-glucosamine</name>
        <dbReference type="ChEBI" id="CHEBI:57705"/>
    </ligand>
</feature>
<comment type="subunit">
    <text evidence="18">Homotrimer.</text>
</comment>
<dbReference type="InterPro" id="IPR011004">
    <property type="entry name" value="Trimer_LpxA-like_sf"/>
</dbReference>
<feature type="binding site" evidence="18">
    <location>
        <position position="247"/>
    </location>
    <ligand>
        <name>UDP-N-acetyl-alpha-D-glucosamine</name>
        <dbReference type="ChEBI" id="CHEBI:57705"/>
    </ligand>
</feature>
<feature type="binding site" evidence="18">
    <location>
        <position position="369"/>
    </location>
    <ligand>
        <name>UDP-N-acetyl-alpha-D-glucosamine</name>
        <dbReference type="ChEBI" id="CHEBI:57705"/>
    </ligand>
</feature>
<keyword evidence="6 18" id="KW-0548">Nucleotidyltransferase</keyword>
<feature type="binding site" evidence="18">
    <location>
        <position position="354"/>
    </location>
    <ligand>
        <name>UDP-N-acetyl-alpha-D-glucosamine</name>
        <dbReference type="ChEBI" id="CHEBI:57705"/>
    </ligand>
</feature>
<evidence type="ECO:0000256" key="3">
    <source>
        <dbReference type="ARBA" id="ARBA00007947"/>
    </source>
</evidence>
<comment type="cofactor">
    <cofactor evidence="18">
        <name>Mg(2+)</name>
        <dbReference type="ChEBI" id="CHEBI:18420"/>
    </cofactor>
    <text evidence="18">Binds 1 Mg(2+) ion per subunit.</text>
</comment>
<evidence type="ECO:0000256" key="6">
    <source>
        <dbReference type="ARBA" id="ARBA00022695"/>
    </source>
</evidence>
<dbReference type="InterPro" id="IPR005882">
    <property type="entry name" value="Bifunctional_GlmU"/>
</dbReference>
<evidence type="ECO:0000256" key="1">
    <source>
        <dbReference type="ARBA" id="ARBA00004496"/>
    </source>
</evidence>
<dbReference type="InterPro" id="IPR029044">
    <property type="entry name" value="Nucleotide-diphossugar_trans"/>
</dbReference>
<comment type="caution">
    <text evidence="20">The sequence shown here is derived from an EMBL/GenBank/DDBJ whole genome shotgun (WGS) entry which is preliminary data.</text>
</comment>
<comment type="subcellular location">
    <subcellularLocation>
        <location evidence="1 18">Cytoplasm</location>
    </subcellularLocation>
</comment>
<evidence type="ECO:0000256" key="17">
    <source>
        <dbReference type="ARBA" id="ARBA00049628"/>
    </source>
</evidence>
<feature type="domain" description="MobA-like NTP transferase" evidence="19">
    <location>
        <begin position="19"/>
        <end position="152"/>
    </location>
</feature>
<evidence type="ECO:0000256" key="15">
    <source>
        <dbReference type="ARBA" id="ARBA00048247"/>
    </source>
</evidence>
<evidence type="ECO:0000259" key="19">
    <source>
        <dbReference type="Pfam" id="PF12804"/>
    </source>
</evidence>
<comment type="caution">
    <text evidence="18">Lacks conserved residue(s) required for the propagation of feature annotation.</text>
</comment>
<keyword evidence="9 18" id="KW-0460">Magnesium</keyword>
<feature type="binding site" evidence="18">
    <location>
        <position position="119"/>
    </location>
    <ligand>
        <name>Mg(2+)</name>
        <dbReference type="ChEBI" id="CHEBI:18420"/>
    </ligand>
</feature>
<feature type="binding site" evidence="18">
    <location>
        <position position="89"/>
    </location>
    <ligand>
        <name>UDP-N-acetyl-alpha-D-glucosamine</name>
        <dbReference type="ChEBI" id="CHEBI:57705"/>
    </ligand>
</feature>
<feature type="binding site" evidence="18">
    <location>
        <position position="36"/>
    </location>
    <ligand>
        <name>UDP-N-acetyl-alpha-D-glucosamine</name>
        <dbReference type="ChEBI" id="CHEBI:57705"/>
    </ligand>
</feature>
<dbReference type="InterPro" id="IPR025877">
    <property type="entry name" value="MobA-like_NTP_Trfase"/>
</dbReference>
<dbReference type="EC" id="2.7.7.23" evidence="18"/>
<feature type="region of interest" description="Pyrophosphorylase" evidence="18">
    <location>
        <begin position="1"/>
        <end position="249"/>
    </location>
</feature>
<accession>A0ABU1N295</accession>
<evidence type="ECO:0000256" key="4">
    <source>
        <dbReference type="ARBA" id="ARBA00022490"/>
    </source>
</evidence>
<dbReference type="Proteomes" id="UP001262754">
    <property type="component" value="Unassembled WGS sequence"/>
</dbReference>
<feature type="region of interest" description="N-acetyltransferase" evidence="18">
    <location>
        <begin position="271"/>
        <end position="470"/>
    </location>
</feature>
<dbReference type="NCBIfam" id="NF010933">
    <property type="entry name" value="PRK14353.1"/>
    <property type="match status" value="1"/>
</dbReference>
<keyword evidence="5 18" id="KW-0808">Transferase</keyword>
<evidence type="ECO:0000256" key="18">
    <source>
        <dbReference type="HAMAP-Rule" id="MF_01631"/>
    </source>
</evidence>
<feature type="binding site" evidence="18">
    <location>
        <position position="408"/>
    </location>
    <ligand>
        <name>acetyl-CoA</name>
        <dbReference type="ChEBI" id="CHEBI:57288"/>
    </ligand>
</feature>
<keyword evidence="13 18" id="KW-0012">Acyltransferase</keyword>
<feature type="active site" description="Proton acceptor" evidence="18">
    <location>
        <position position="366"/>
    </location>
</feature>
<feature type="binding site" evidence="18">
    <location>
        <position position="175"/>
    </location>
    <ligand>
        <name>UDP-N-acetyl-alpha-D-glucosamine</name>
        <dbReference type="ChEBI" id="CHEBI:57705"/>
    </ligand>
</feature>
<dbReference type="Pfam" id="PF12804">
    <property type="entry name" value="NTP_transf_3"/>
    <property type="match status" value="1"/>
</dbReference>
<dbReference type="PANTHER" id="PTHR43584:SF3">
    <property type="entry name" value="BIFUNCTIONAL PROTEIN GLMU"/>
    <property type="match status" value="1"/>
</dbReference>
<feature type="binding site" evidence="18">
    <location>
        <position position="336"/>
    </location>
    <ligand>
        <name>UDP-N-acetyl-alpha-D-glucosamine</name>
        <dbReference type="ChEBI" id="CHEBI:57705"/>
    </ligand>
</feature>
<proteinExistence type="inferred from homology"/>
<dbReference type="NCBIfam" id="TIGR01173">
    <property type="entry name" value="glmU"/>
    <property type="match status" value="1"/>
</dbReference>
<evidence type="ECO:0000313" key="20">
    <source>
        <dbReference type="EMBL" id="MDR6532578.1"/>
    </source>
</evidence>
<feature type="binding site" evidence="18">
    <location>
        <position position="190"/>
    </location>
    <ligand>
        <name>UDP-N-acetyl-alpha-D-glucosamine</name>
        <dbReference type="ChEBI" id="CHEBI:57705"/>
    </ligand>
</feature>
<dbReference type="Pfam" id="PF00132">
    <property type="entry name" value="Hexapep"/>
    <property type="match status" value="2"/>
</dbReference>
<dbReference type="EMBL" id="JAVDRL010000009">
    <property type="protein sequence ID" value="MDR6532578.1"/>
    <property type="molecule type" value="Genomic_DNA"/>
</dbReference>
<comment type="function">
    <text evidence="17 18">Catalyzes the last two sequential reactions in the de novo biosynthetic pathway for UDP-N-acetylglucosamine (UDP-GlcNAc). The C-terminal domain catalyzes the transfer of acetyl group from acetyl coenzyme A to glucosamine-1-phosphate (GlcN-1-P) to produce N-acetylglucosamine-1-phosphate (GlcNAc-1-P), which is converted into UDP-GlcNAc by the transfer of uridine 5-monophosphate (from uridine 5-triphosphate), a reaction catalyzed by the N-terminal domain.</text>
</comment>
<evidence type="ECO:0000256" key="14">
    <source>
        <dbReference type="ARBA" id="ARBA00023316"/>
    </source>
</evidence>
<evidence type="ECO:0000256" key="11">
    <source>
        <dbReference type="ARBA" id="ARBA00022984"/>
    </source>
</evidence>
<feature type="binding site" evidence="18">
    <location>
        <begin position="389"/>
        <end position="390"/>
    </location>
    <ligand>
        <name>acetyl-CoA</name>
        <dbReference type="ChEBI" id="CHEBI:57288"/>
    </ligand>
</feature>
<evidence type="ECO:0000256" key="9">
    <source>
        <dbReference type="ARBA" id="ARBA00022842"/>
    </source>
</evidence>
<keyword evidence="11 18" id="KW-0573">Peptidoglycan synthesis</keyword>
<keyword evidence="4 18" id="KW-0963">Cytoplasm</keyword>
<keyword evidence="12 18" id="KW-0511">Multifunctional enzyme</keyword>
<keyword evidence="8 18" id="KW-0677">Repeat</keyword>
<dbReference type="Gene3D" id="3.90.550.10">
    <property type="entry name" value="Spore Coat Polysaccharide Biosynthesis Protein SpsA, Chain A"/>
    <property type="match status" value="1"/>
</dbReference>
<feature type="binding site" evidence="18">
    <location>
        <begin position="94"/>
        <end position="95"/>
    </location>
    <ligand>
        <name>UDP-N-acetyl-alpha-D-glucosamine</name>
        <dbReference type="ChEBI" id="CHEBI:57705"/>
    </ligand>
</feature>
<feature type="binding site" evidence="18">
    <location>
        <begin position="22"/>
        <end position="25"/>
    </location>
    <ligand>
        <name>UDP-N-acetyl-alpha-D-glucosamine</name>
        <dbReference type="ChEBI" id="CHEBI:57705"/>
    </ligand>
</feature>
<evidence type="ECO:0000256" key="5">
    <source>
        <dbReference type="ARBA" id="ARBA00022679"/>
    </source>
</evidence>
<keyword evidence="14 18" id="KW-0961">Cell wall biogenesis/degradation</keyword>
<comment type="catalytic activity">
    <reaction evidence="15 18">
        <text>alpha-D-glucosamine 1-phosphate + acetyl-CoA = N-acetyl-alpha-D-glucosamine 1-phosphate + CoA + H(+)</text>
        <dbReference type="Rhea" id="RHEA:13725"/>
        <dbReference type="ChEBI" id="CHEBI:15378"/>
        <dbReference type="ChEBI" id="CHEBI:57287"/>
        <dbReference type="ChEBI" id="CHEBI:57288"/>
        <dbReference type="ChEBI" id="CHEBI:57776"/>
        <dbReference type="ChEBI" id="CHEBI:58516"/>
        <dbReference type="EC" id="2.3.1.157"/>
    </reaction>
</comment>
<keyword evidence="21" id="KW-1185">Reference proteome</keyword>
<feature type="region of interest" description="Linker" evidence="18">
    <location>
        <begin position="250"/>
        <end position="270"/>
    </location>
</feature>
<evidence type="ECO:0000256" key="7">
    <source>
        <dbReference type="ARBA" id="ARBA00022723"/>
    </source>
</evidence>
<comment type="pathway">
    <text evidence="18">Nucleotide-sugar biosynthesis; UDP-N-acetyl-alpha-D-glucosamine biosynthesis; UDP-N-acetyl-alpha-D-glucosamine from N-acetyl-alpha-D-glucosamine 1-phosphate: step 1/1.</text>
</comment>
<dbReference type="HAMAP" id="MF_01631">
    <property type="entry name" value="GlmU"/>
    <property type="match status" value="1"/>
</dbReference>
<dbReference type="CDD" id="cd02540">
    <property type="entry name" value="GT2_GlmU_N_bac"/>
    <property type="match status" value="1"/>
</dbReference>
<reference evidence="20 21" key="1">
    <citation type="submission" date="2023-07" db="EMBL/GenBank/DDBJ databases">
        <title>Sorghum-associated microbial communities from plants grown in Nebraska, USA.</title>
        <authorList>
            <person name="Schachtman D."/>
        </authorList>
    </citation>
    <scope>NUCLEOTIDE SEQUENCE [LARGE SCALE GENOMIC DNA]</scope>
    <source>
        <strain evidence="20 21">DS2154</strain>
    </source>
</reference>
<evidence type="ECO:0000256" key="2">
    <source>
        <dbReference type="ARBA" id="ARBA00007707"/>
    </source>
</evidence>
<feature type="binding site" evidence="18">
    <location>
        <position position="426"/>
    </location>
    <ligand>
        <name>acetyl-CoA</name>
        <dbReference type="ChEBI" id="CHEBI:57288"/>
    </ligand>
</feature>
<dbReference type="CDD" id="cd03353">
    <property type="entry name" value="LbH_GlmU_C"/>
    <property type="match status" value="1"/>
</dbReference>
<dbReference type="InterPro" id="IPR001451">
    <property type="entry name" value="Hexapep"/>
</dbReference>
<evidence type="ECO:0000256" key="10">
    <source>
        <dbReference type="ARBA" id="ARBA00022960"/>
    </source>
</evidence>
<dbReference type="GO" id="GO:0019134">
    <property type="term" value="F:glucosamine-1-phosphate N-acetyltransferase activity"/>
    <property type="evidence" value="ECO:0007669"/>
    <property type="project" value="UniProtKB-EC"/>
</dbReference>
<feature type="binding site" evidence="18">
    <location>
        <position position="380"/>
    </location>
    <ligand>
        <name>UDP-N-acetyl-alpha-D-glucosamine</name>
        <dbReference type="ChEBI" id="CHEBI:57705"/>
    </ligand>
</feature>
<feature type="binding site" evidence="18">
    <location>
        <position position="443"/>
    </location>
    <ligand>
        <name>acetyl-CoA</name>
        <dbReference type="ChEBI" id="CHEBI:57288"/>
    </ligand>
</feature>
<comment type="similarity">
    <text evidence="2 18">In the C-terminal section; belongs to the transferase hexapeptide repeat family.</text>
</comment>
<comment type="pathway">
    <text evidence="18">Bacterial outer membrane biogenesis; LPS lipid A biosynthesis.</text>
</comment>
<protein>
    <recommendedName>
        <fullName evidence="18">Bifunctional protein GlmU</fullName>
    </recommendedName>
    <domain>
        <recommendedName>
            <fullName evidence="18">UDP-N-acetylglucosamine pyrophosphorylase</fullName>
            <ecNumber evidence="18">2.7.7.23</ecNumber>
        </recommendedName>
        <alternativeName>
            <fullName evidence="18">N-acetylglucosamine-1-phosphate uridyltransferase</fullName>
        </alternativeName>
    </domain>
    <domain>
        <recommendedName>
            <fullName evidence="18">Glucosamine-1-phosphate N-acetyltransferase</fullName>
            <ecNumber evidence="18">2.3.1.157</ecNumber>
        </recommendedName>
    </domain>
</protein>
<dbReference type="EC" id="2.3.1.157" evidence="18"/>
<evidence type="ECO:0000256" key="16">
    <source>
        <dbReference type="ARBA" id="ARBA00048493"/>
    </source>
</evidence>
<feature type="binding site" evidence="18">
    <location>
        <position position="247"/>
    </location>
    <ligand>
        <name>Mg(2+)</name>
        <dbReference type="ChEBI" id="CHEBI:18420"/>
    </ligand>
</feature>